<evidence type="ECO:0000256" key="2">
    <source>
        <dbReference type="SAM" id="MobiDB-lite"/>
    </source>
</evidence>
<feature type="region of interest" description="Disordered" evidence="2">
    <location>
        <begin position="115"/>
        <end position="137"/>
    </location>
</feature>
<feature type="compositionally biased region" description="Pro residues" evidence="2">
    <location>
        <begin position="319"/>
        <end position="329"/>
    </location>
</feature>
<evidence type="ECO:0000313" key="4">
    <source>
        <dbReference type="Proteomes" id="UP000646548"/>
    </source>
</evidence>
<evidence type="ECO:0000313" key="3">
    <source>
        <dbReference type="EMBL" id="KAF6724978.1"/>
    </source>
</evidence>
<sequence>MVGLRGSCEDSWVFSLIGLSEFRTTDKKSKRKHISKKRRRITPAFCTPTGPIANRMITTKITLCGTWTISRERKSTPSKVTEQRKMVLTEISVNHIKEWPNPLLQPDLNSHHGLPLTHATLDNTPAQPQNYHSLNALTASPSPTLSLTWSTYHRGHQRSSADRPASIGQALVNIAEAHRQRRLTRNASASSADAIRGADGPRRSPTRSTNGILPTSMALEVLASAAGDLEAKLCQQLSEFERSLMAPFSSSAVDLNQQSAVSRHFSIMDYRDESDIFQGSSASKMSNTSVYERPRTLRPPPPRPQTLRTPVPAACRPMRPAPRPPPPRQNPTRPASNPVHYSPDEPQVLAEDQESGDLGDAKEHEIQMELESAEDEVTQRLQEVERDMEEYSRTAEELRAMLEEEEDEETRMQALENLEFCNCTLEALAREQQQLQLQGKTKT</sequence>
<dbReference type="PANTHER" id="PTHR22834">
    <property type="entry name" value="NUCLEAR FUSION PROTEIN FUS2"/>
    <property type="match status" value="1"/>
</dbReference>
<feature type="region of interest" description="Disordered" evidence="2">
    <location>
        <begin position="179"/>
        <end position="212"/>
    </location>
</feature>
<dbReference type="EMBL" id="WKFB01000380">
    <property type="protein sequence ID" value="KAF6724978.1"/>
    <property type="molecule type" value="Genomic_DNA"/>
</dbReference>
<proteinExistence type="predicted"/>
<protein>
    <submittedName>
        <fullName evidence="3">Dynamin-binding protein</fullName>
    </submittedName>
</protein>
<dbReference type="InterPro" id="IPR051492">
    <property type="entry name" value="Dynamin-Rho_GEF"/>
</dbReference>
<comment type="caution">
    <text evidence="3">The sequence shown here is derived from an EMBL/GenBank/DDBJ whole genome shotgun (WGS) entry which is preliminary data.</text>
</comment>
<dbReference type="AlphaFoldDB" id="A0A834C3W8"/>
<dbReference type="GO" id="GO:0005737">
    <property type="term" value="C:cytoplasm"/>
    <property type="evidence" value="ECO:0007669"/>
    <property type="project" value="TreeGrafter"/>
</dbReference>
<dbReference type="GO" id="GO:0060271">
    <property type="term" value="P:cilium assembly"/>
    <property type="evidence" value="ECO:0007669"/>
    <property type="project" value="TreeGrafter"/>
</dbReference>
<reference evidence="3" key="1">
    <citation type="journal article" name="BMC Genomics">
        <title>Long-read sequencing and de novo genome assembly of marine medaka (Oryzias melastigma).</title>
        <authorList>
            <person name="Liang P."/>
            <person name="Saqib H.S.A."/>
            <person name="Ni X."/>
            <person name="Shen Y."/>
        </authorList>
    </citation>
    <scope>NUCLEOTIDE SEQUENCE</scope>
    <source>
        <strain evidence="3">Bigg-433</strain>
    </source>
</reference>
<dbReference type="PANTHER" id="PTHR22834:SF19">
    <property type="entry name" value="DYNAMIN-BINDING PROTEIN"/>
    <property type="match status" value="1"/>
</dbReference>
<dbReference type="Proteomes" id="UP000646548">
    <property type="component" value="Unassembled WGS sequence"/>
</dbReference>
<feature type="coiled-coil region" evidence="1">
    <location>
        <begin position="367"/>
        <end position="438"/>
    </location>
</feature>
<feature type="region of interest" description="Disordered" evidence="2">
    <location>
        <begin position="278"/>
        <end position="344"/>
    </location>
</feature>
<feature type="compositionally biased region" description="Polar residues" evidence="2">
    <location>
        <begin position="278"/>
        <end position="290"/>
    </location>
</feature>
<name>A0A834C3W8_ORYME</name>
<gene>
    <name evidence="3" type="ORF">FQA47_019206</name>
</gene>
<dbReference type="GO" id="GO:0005085">
    <property type="term" value="F:guanyl-nucleotide exchange factor activity"/>
    <property type="evidence" value="ECO:0007669"/>
    <property type="project" value="TreeGrafter"/>
</dbReference>
<accession>A0A834C3W8</accession>
<keyword evidence="1" id="KW-0175">Coiled coil</keyword>
<evidence type="ECO:0000256" key="1">
    <source>
        <dbReference type="SAM" id="Coils"/>
    </source>
</evidence>
<organism evidence="3 4">
    <name type="scientific">Oryzias melastigma</name>
    <name type="common">Marine medaka</name>
    <dbReference type="NCBI Taxonomy" id="30732"/>
    <lineage>
        <taxon>Eukaryota</taxon>
        <taxon>Metazoa</taxon>
        <taxon>Chordata</taxon>
        <taxon>Craniata</taxon>
        <taxon>Vertebrata</taxon>
        <taxon>Euteleostomi</taxon>
        <taxon>Actinopterygii</taxon>
        <taxon>Neopterygii</taxon>
        <taxon>Teleostei</taxon>
        <taxon>Neoteleostei</taxon>
        <taxon>Acanthomorphata</taxon>
        <taxon>Ovalentaria</taxon>
        <taxon>Atherinomorphae</taxon>
        <taxon>Beloniformes</taxon>
        <taxon>Adrianichthyidae</taxon>
        <taxon>Oryziinae</taxon>
        <taxon>Oryzias</taxon>
    </lineage>
</organism>
<feature type="compositionally biased region" description="Low complexity" evidence="2">
    <location>
        <begin position="305"/>
        <end position="318"/>
    </location>
</feature>
<feature type="compositionally biased region" description="Polar residues" evidence="2">
    <location>
        <begin position="120"/>
        <end position="135"/>
    </location>
</feature>